<dbReference type="PROSITE" id="PS50011">
    <property type="entry name" value="PROTEIN_KINASE_DOM"/>
    <property type="match status" value="1"/>
</dbReference>
<feature type="compositionally biased region" description="Pro residues" evidence="5">
    <location>
        <begin position="467"/>
        <end position="482"/>
    </location>
</feature>
<dbReference type="SMART" id="SM00220">
    <property type="entry name" value="S_TKc"/>
    <property type="match status" value="1"/>
</dbReference>
<evidence type="ECO:0000313" key="8">
    <source>
        <dbReference type="Proteomes" id="UP000249799"/>
    </source>
</evidence>
<dbReference type="Pfam" id="PF00069">
    <property type="entry name" value="Pkinase"/>
    <property type="match status" value="1"/>
</dbReference>
<dbReference type="NCBIfam" id="NF033768">
    <property type="entry name" value="myxo_SS_tail"/>
    <property type="match status" value="1"/>
</dbReference>
<dbReference type="PANTHER" id="PTHR43289:SF6">
    <property type="entry name" value="SERINE_THREONINE-PROTEIN KINASE NEKL-3"/>
    <property type="match status" value="1"/>
</dbReference>
<keyword evidence="3" id="KW-0418">Kinase</keyword>
<feature type="region of interest" description="Disordered" evidence="5">
    <location>
        <begin position="393"/>
        <end position="484"/>
    </location>
</feature>
<dbReference type="AlphaFoldDB" id="A0A2Z4FKY6"/>
<keyword evidence="6" id="KW-0472">Membrane</keyword>
<dbReference type="EMBL" id="CP030032">
    <property type="protein sequence ID" value="AWV89465.1"/>
    <property type="molecule type" value="Genomic_DNA"/>
</dbReference>
<protein>
    <submittedName>
        <fullName evidence="7">Uncharacterized protein</fullName>
    </submittedName>
</protein>
<evidence type="ECO:0000256" key="2">
    <source>
        <dbReference type="ARBA" id="ARBA00022741"/>
    </source>
</evidence>
<dbReference type="Gene3D" id="1.10.510.10">
    <property type="entry name" value="Transferase(Phosphotransferase) domain 1"/>
    <property type="match status" value="1"/>
</dbReference>
<evidence type="ECO:0000256" key="4">
    <source>
        <dbReference type="ARBA" id="ARBA00022840"/>
    </source>
</evidence>
<feature type="region of interest" description="Disordered" evidence="5">
    <location>
        <begin position="695"/>
        <end position="734"/>
    </location>
</feature>
<dbReference type="GO" id="GO:0005524">
    <property type="term" value="F:ATP binding"/>
    <property type="evidence" value="ECO:0007669"/>
    <property type="project" value="UniProtKB-KW"/>
</dbReference>
<proteinExistence type="predicted"/>
<keyword evidence="1" id="KW-0808">Transferase</keyword>
<dbReference type="OrthoDB" id="9801841at2"/>
<feature type="region of interest" description="Disordered" evidence="5">
    <location>
        <begin position="818"/>
        <end position="850"/>
    </location>
</feature>
<feature type="transmembrane region" description="Helical" evidence="6">
    <location>
        <begin position="649"/>
        <end position="673"/>
    </location>
</feature>
<keyword evidence="4" id="KW-0067">ATP-binding</keyword>
<sequence>MSQSSKIRYVPLSSLTTHNELESWLACAIHADGARNLVVIERIPRVVSQQQELLRAGYREIKRAAALDHRGLLSARDLFRRDDGYYIVRNFAPAESLDYIWRSYAAEGRPAPLALTARVIAEAAAALDFVRRQDAEAQSPLVHAHLSPHSLLLGYDGKTRIVGHGTSTIHKALGQARGGLPTSNLEYCAPELFNGAPADARSDIFALGVILWELLTGKRLFARSGPFEVMRAICDEPVTKPSAIASSVPSRLDAIVGRVLAKEPSRRFADYTQFLGALESILQLPGVSDQSMRLVSLLEERFPMRASTWGEVSRAENAGDFKRASTLVTALEQAPAPTPAAPPAHLDEPFLRDDLGADLEADLLGERAAPTAPAQEETVERAVPQALLSLQSEHSHAFEEPTQITGPSPSQSQPAPSIPDAALDLPSPPPADKPQPANFDLDASAAFSAPEPPVVEPALPQQFQTPAPAPSLPEAPSTPPQPDAYFDALDWEFVGDDDDEDEAFEAPFALEEILKPASQVGAAREERAGSNVMELVRHANDRAFAIYTLRGLKRRYRDREAPFSATLGTKAGTIKIRKKLAQSQELRGWIERRNDGNRRRPIDDLSQKIELKPGDQCELQLGEVAWRIRLFRPPLAPPSSQPTLTRQNITLYAVSLGLAILFHLGAMLGVVGIQAAGVQMTVKPDPEQIEAFAEGKLADLKKPTPPEEPKPLPKKLEPTKPTPAPVPDDPAEQEVQIPETIKKALAKRTSTRTNANASDSEKAEDVLNMLKSPNPGSGSSIKDVVSNIDAVQKPGGGDGSFNVSGALDALKGNEVNMAVGGGGKRGKTSGSSALSKNVGKVEKRKSSGKVRGKVSSIKALGKVSGSLTRADVAKTLDRYIGKMQACYESRLTDNPSLSGKVVFSWTVKTDGRVKDVRQRSSTLADAKTTRCLSGVVKSMKFPRPKGGEVEISYPFMFQQR</sequence>
<evidence type="ECO:0000313" key="7">
    <source>
        <dbReference type="EMBL" id="AWV89465.1"/>
    </source>
</evidence>
<accession>A0A2Z4FKY6</accession>
<dbReference type="InterPro" id="IPR049806">
    <property type="entry name" value="MasK-like_C"/>
</dbReference>
<name>A0A2Z4FKY6_9DELT</name>
<evidence type="ECO:0000256" key="6">
    <source>
        <dbReference type="SAM" id="Phobius"/>
    </source>
</evidence>
<feature type="compositionally biased region" description="Basic and acidic residues" evidence="5">
    <location>
        <begin position="696"/>
        <end position="718"/>
    </location>
</feature>
<dbReference type="PANTHER" id="PTHR43289">
    <property type="entry name" value="MITOGEN-ACTIVATED PROTEIN KINASE KINASE KINASE 20-RELATED"/>
    <property type="match status" value="1"/>
</dbReference>
<keyword evidence="6" id="KW-1133">Transmembrane helix</keyword>
<dbReference type="GO" id="GO:0004674">
    <property type="term" value="F:protein serine/threonine kinase activity"/>
    <property type="evidence" value="ECO:0007669"/>
    <property type="project" value="TreeGrafter"/>
</dbReference>
<keyword evidence="2" id="KW-0547">Nucleotide-binding</keyword>
<evidence type="ECO:0000256" key="3">
    <source>
        <dbReference type="ARBA" id="ARBA00022777"/>
    </source>
</evidence>
<gene>
    <name evidence="7" type="ORF">DN745_08980</name>
</gene>
<dbReference type="SUPFAM" id="SSF56112">
    <property type="entry name" value="Protein kinase-like (PK-like)"/>
    <property type="match status" value="1"/>
</dbReference>
<evidence type="ECO:0000256" key="1">
    <source>
        <dbReference type="ARBA" id="ARBA00022679"/>
    </source>
</evidence>
<keyword evidence="8" id="KW-1185">Reference proteome</keyword>
<evidence type="ECO:0000256" key="5">
    <source>
        <dbReference type="SAM" id="MobiDB-lite"/>
    </source>
</evidence>
<dbReference type="Proteomes" id="UP000249799">
    <property type="component" value="Chromosome"/>
</dbReference>
<dbReference type="InterPro" id="IPR000719">
    <property type="entry name" value="Prot_kinase_dom"/>
</dbReference>
<reference evidence="7 8" key="1">
    <citation type="submission" date="2018-06" db="EMBL/GenBank/DDBJ databases">
        <title>Lujinxingia sediminis gen. nov. sp. nov., a new facultative anaerobic member of the class Deltaproteobacteria, and proposal of Lujinxingaceae fam. nov.</title>
        <authorList>
            <person name="Guo L.-Y."/>
            <person name="Li C.-M."/>
            <person name="Wang S."/>
            <person name="Du Z.-J."/>
        </authorList>
    </citation>
    <scope>NUCLEOTIDE SEQUENCE [LARGE SCALE GENOMIC DNA]</scope>
    <source>
        <strain evidence="7 8">FA350</strain>
    </source>
</reference>
<organism evidence="7 8">
    <name type="scientific">Bradymonas sediminis</name>
    <dbReference type="NCBI Taxonomy" id="1548548"/>
    <lineage>
        <taxon>Bacteria</taxon>
        <taxon>Deltaproteobacteria</taxon>
        <taxon>Bradymonadales</taxon>
        <taxon>Bradymonadaceae</taxon>
        <taxon>Bradymonas</taxon>
    </lineage>
</organism>
<keyword evidence="6" id="KW-0812">Transmembrane</keyword>
<dbReference type="KEGG" id="bsed:DN745_08980"/>
<dbReference type="InterPro" id="IPR011009">
    <property type="entry name" value="Kinase-like_dom_sf"/>
</dbReference>
<dbReference type="RefSeq" id="WP_111334116.1">
    <property type="nucleotide sequence ID" value="NZ_CP030032.1"/>
</dbReference>
<feature type="compositionally biased region" description="Low complexity" evidence="5">
    <location>
        <begin position="407"/>
        <end position="425"/>
    </location>
</feature>